<proteinExistence type="predicted"/>
<dbReference type="GO" id="GO:0046417">
    <property type="term" value="P:chorismate metabolic process"/>
    <property type="evidence" value="ECO:0007669"/>
    <property type="project" value="InterPro"/>
</dbReference>
<dbReference type="GO" id="GO:0004106">
    <property type="term" value="F:chorismate mutase activity"/>
    <property type="evidence" value="ECO:0007669"/>
    <property type="project" value="UniProtKB-EC"/>
</dbReference>
<dbReference type="Gene3D" id="1.20.59.10">
    <property type="entry name" value="Chorismate mutase"/>
    <property type="match status" value="1"/>
</dbReference>
<dbReference type="EC" id="5.4.99.5" evidence="1"/>
<dbReference type="InterPro" id="IPR002701">
    <property type="entry name" value="CM_II_prokaryot"/>
</dbReference>
<dbReference type="OrthoDB" id="7268348at2"/>
<protein>
    <recommendedName>
        <fullName evidence="1">chorismate mutase</fullName>
        <ecNumber evidence="1">5.4.99.5</ecNumber>
    </recommendedName>
</protein>
<dbReference type="SUPFAM" id="SSF48600">
    <property type="entry name" value="Chorismate mutase II"/>
    <property type="match status" value="1"/>
</dbReference>
<dbReference type="InterPro" id="IPR036979">
    <property type="entry name" value="CM_dom_sf"/>
</dbReference>
<organism evidence="4 5">
    <name type="scientific">Fulvimarina endophytica</name>
    <dbReference type="NCBI Taxonomy" id="2293836"/>
    <lineage>
        <taxon>Bacteria</taxon>
        <taxon>Pseudomonadati</taxon>
        <taxon>Pseudomonadota</taxon>
        <taxon>Alphaproteobacteria</taxon>
        <taxon>Hyphomicrobiales</taxon>
        <taxon>Aurantimonadaceae</taxon>
        <taxon>Fulvimarina</taxon>
    </lineage>
</organism>
<accession>A0A371XB09</accession>
<evidence type="ECO:0000259" key="3">
    <source>
        <dbReference type="PROSITE" id="PS51168"/>
    </source>
</evidence>
<evidence type="ECO:0000313" key="4">
    <source>
        <dbReference type="EMBL" id="RFC66423.1"/>
    </source>
</evidence>
<sequence length="366" mass="39874">MIDRRPTLRPPSHVQFARDLQLRLRGYGGPATPGALLWGAQAIKLPRGGRRSSLKSTIAAGGRRRSRHPLPCGSAPARSGSLDGLPRRRAVQKRVESETKAGDPARLLELRAKIDAIDESVHRLLMQRASVIDELIEVKGTVRDGAAFRPGREASMMRELVARHKGHLPIATVEHFWREIISTFTHLQAPYEVFACPFEGGEAAAIETARFYFGFSVPLRPLSSAQEVVAAIEEGGDRLGVLPLGGLYPWWQGLRNASIVCALPFIEAPDHPVREPAVVIAPPLADPAAAPISCWRVDGLTQMATGSDRIRVLAQAPYGTDRFSALVATTEDRSAVEGDLGTDLDIARVGGFAEPLEWPYRDTRQG</sequence>
<dbReference type="InterPro" id="IPR036263">
    <property type="entry name" value="Chorismate_II_sf"/>
</dbReference>
<keyword evidence="5" id="KW-1185">Reference proteome</keyword>
<evidence type="ECO:0000256" key="2">
    <source>
        <dbReference type="SAM" id="MobiDB-lite"/>
    </source>
</evidence>
<evidence type="ECO:0000313" key="5">
    <source>
        <dbReference type="Proteomes" id="UP000264310"/>
    </source>
</evidence>
<name>A0A371XB09_9HYPH</name>
<feature type="region of interest" description="Disordered" evidence="2">
    <location>
        <begin position="48"/>
        <end position="89"/>
    </location>
</feature>
<gene>
    <name evidence="4" type="ORF">DYI37_02990</name>
</gene>
<comment type="caution">
    <text evidence="4">The sequence shown here is derived from an EMBL/GenBank/DDBJ whole genome shotgun (WGS) entry which is preliminary data.</text>
</comment>
<feature type="domain" description="Chorismate mutase" evidence="3">
    <location>
        <begin position="101"/>
        <end position="192"/>
    </location>
</feature>
<dbReference type="Pfam" id="PF01817">
    <property type="entry name" value="CM_2"/>
    <property type="match status" value="1"/>
</dbReference>
<dbReference type="SMART" id="SM00830">
    <property type="entry name" value="CM_2"/>
    <property type="match status" value="1"/>
</dbReference>
<dbReference type="AlphaFoldDB" id="A0A371XB09"/>
<dbReference type="PROSITE" id="PS51168">
    <property type="entry name" value="CHORISMATE_MUT_2"/>
    <property type="match status" value="1"/>
</dbReference>
<dbReference type="EMBL" id="QURL01000001">
    <property type="protein sequence ID" value="RFC66423.1"/>
    <property type="molecule type" value="Genomic_DNA"/>
</dbReference>
<evidence type="ECO:0000256" key="1">
    <source>
        <dbReference type="ARBA" id="ARBA00012404"/>
    </source>
</evidence>
<reference evidence="4 5" key="1">
    <citation type="submission" date="2018-08" db="EMBL/GenBank/DDBJ databases">
        <title>Fulvimarina sp. 85, whole genome shotgun sequence.</title>
        <authorList>
            <person name="Tuo L."/>
        </authorList>
    </citation>
    <scope>NUCLEOTIDE SEQUENCE [LARGE SCALE GENOMIC DNA]</scope>
    <source>
        <strain evidence="4 5">85</strain>
    </source>
</reference>
<dbReference type="Proteomes" id="UP000264310">
    <property type="component" value="Unassembled WGS sequence"/>
</dbReference>